<dbReference type="EMBL" id="KV748908">
    <property type="protein sequence ID" value="OCL12206.1"/>
    <property type="molecule type" value="Genomic_DNA"/>
</dbReference>
<dbReference type="Proteomes" id="UP000250140">
    <property type="component" value="Unassembled WGS sequence"/>
</dbReference>
<feature type="region of interest" description="Disordered" evidence="2">
    <location>
        <begin position="85"/>
        <end position="107"/>
    </location>
</feature>
<keyword evidence="5" id="KW-1185">Reference proteome</keyword>
<reference evidence="4 5" key="1">
    <citation type="journal article" date="2016" name="Nat. Commun.">
        <title>Ectomycorrhizal ecology is imprinted in the genome of the dominant symbiotic fungus Cenococcum geophilum.</title>
        <authorList>
            <consortium name="DOE Joint Genome Institute"/>
            <person name="Peter M."/>
            <person name="Kohler A."/>
            <person name="Ohm R.A."/>
            <person name="Kuo A."/>
            <person name="Krutzmann J."/>
            <person name="Morin E."/>
            <person name="Arend M."/>
            <person name="Barry K.W."/>
            <person name="Binder M."/>
            <person name="Choi C."/>
            <person name="Clum A."/>
            <person name="Copeland A."/>
            <person name="Grisel N."/>
            <person name="Haridas S."/>
            <person name="Kipfer T."/>
            <person name="LaButti K."/>
            <person name="Lindquist E."/>
            <person name="Lipzen A."/>
            <person name="Maire R."/>
            <person name="Meier B."/>
            <person name="Mihaltcheva S."/>
            <person name="Molinier V."/>
            <person name="Murat C."/>
            <person name="Poggeler S."/>
            <person name="Quandt C.A."/>
            <person name="Sperisen C."/>
            <person name="Tritt A."/>
            <person name="Tisserant E."/>
            <person name="Crous P.W."/>
            <person name="Henrissat B."/>
            <person name="Nehls U."/>
            <person name="Egli S."/>
            <person name="Spatafora J.W."/>
            <person name="Grigoriev I.V."/>
            <person name="Martin F.M."/>
        </authorList>
    </citation>
    <scope>NUCLEOTIDE SEQUENCE [LARGE SCALE GENOMIC DNA]</scope>
    <source>
        <strain evidence="4 5">CBS 207.34</strain>
    </source>
</reference>
<evidence type="ECO:0000259" key="3">
    <source>
        <dbReference type="Pfam" id="PF09349"/>
    </source>
</evidence>
<dbReference type="InterPro" id="IPR018020">
    <property type="entry name" value="OHCU_decarboxylase"/>
</dbReference>
<proteinExistence type="predicted"/>
<feature type="domain" description="Oxo-4-hydroxy-4-carboxy-5-ureidoimidazoline decarboxylase" evidence="3">
    <location>
        <begin position="12"/>
        <end position="129"/>
    </location>
</feature>
<protein>
    <recommendedName>
        <fullName evidence="3">Oxo-4-hydroxy-4-carboxy-5-ureidoimidazoline decarboxylase domain-containing protein</fullName>
    </recommendedName>
</protein>
<dbReference type="PANTHER" id="PTHR37987:SF1">
    <property type="entry name" value="OXO-4-HYDROXY-4-CARBOXY-5-UREIDOIMIDAZOLINE DECARBOXYLASE DOMAIN-CONTAINING PROTEIN"/>
    <property type="match status" value="1"/>
</dbReference>
<dbReference type="PANTHER" id="PTHR37987">
    <property type="entry name" value="CHROMOSOME 9, WHOLE GENOME SHOTGUN SEQUENCE"/>
    <property type="match status" value="1"/>
</dbReference>
<dbReference type="Pfam" id="PF09349">
    <property type="entry name" value="OHCU_decarbox"/>
    <property type="match status" value="1"/>
</dbReference>
<gene>
    <name evidence="4" type="ORF">AOQ84DRAFT_161447</name>
</gene>
<dbReference type="SUPFAM" id="SSF158694">
    <property type="entry name" value="UraD-Like"/>
    <property type="match status" value="1"/>
</dbReference>
<feature type="compositionally biased region" description="Basic and acidic residues" evidence="2">
    <location>
        <begin position="85"/>
        <end position="95"/>
    </location>
</feature>
<dbReference type="GO" id="GO:0006144">
    <property type="term" value="P:purine nucleobase metabolic process"/>
    <property type="evidence" value="ECO:0007669"/>
    <property type="project" value="UniProtKB-KW"/>
</dbReference>
<dbReference type="OrthoDB" id="5398391at2759"/>
<sequence>MAALPPVADLPSLPTSALTTVLDLLFEPSPPLHTLSTPLLQSAAFPSYPALIAAIQTQLTALASSTSPDATATLSEILCAHPRLGEKKVDSEQSRAEQAQLNKGGQEEAEALAKLNREYEEVFPGLRYV</sequence>
<accession>A0A8E2F8T8</accession>
<name>A0A8E2F8T8_9PEZI</name>
<evidence type="ECO:0000313" key="4">
    <source>
        <dbReference type="EMBL" id="OCL12206.1"/>
    </source>
</evidence>
<evidence type="ECO:0000313" key="5">
    <source>
        <dbReference type="Proteomes" id="UP000250140"/>
    </source>
</evidence>
<evidence type="ECO:0000256" key="2">
    <source>
        <dbReference type="SAM" id="MobiDB-lite"/>
    </source>
</evidence>
<dbReference type="Gene3D" id="1.10.3330.10">
    <property type="entry name" value="Oxo-4-hydroxy-4-carboxy-5-ureidoimidazoline decarboxylase"/>
    <property type="match status" value="1"/>
</dbReference>
<keyword evidence="1" id="KW-0659">Purine metabolism</keyword>
<dbReference type="InterPro" id="IPR036778">
    <property type="entry name" value="OHCU_decarboxylase_sf"/>
</dbReference>
<evidence type="ECO:0000256" key="1">
    <source>
        <dbReference type="ARBA" id="ARBA00022631"/>
    </source>
</evidence>
<dbReference type="AlphaFoldDB" id="A0A8E2F8T8"/>
<organism evidence="4 5">
    <name type="scientific">Glonium stellatum</name>
    <dbReference type="NCBI Taxonomy" id="574774"/>
    <lineage>
        <taxon>Eukaryota</taxon>
        <taxon>Fungi</taxon>
        <taxon>Dikarya</taxon>
        <taxon>Ascomycota</taxon>
        <taxon>Pezizomycotina</taxon>
        <taxon>Dothideomycetes</taxon>
        <taxon>Pleosporomycetidae</taxon>
        <taxon>Gloniales</taxon>
        <taxon>Gloniaceae</taxon>
        <taxon>Glonium</taxon>
    </lineage>
</organism>